<gene>
    <name evidence="4" type="primary">rpsP</name>
    <name evidence="4" type="ORF">COS76_03355</name>
</gene>
<reference evidence="5" key="1">
    <citation type="submission" date="2017-09" db="EMBL/GenBank/DDBJ databases">
        <title>Depth-based differentiation of microbial function through sediment-hosted aquifers and enrichment of novel symbionts in the deep terrestrial subsurface.</title>
        <authorList>
            <person name="Probst A.J."/>
            <person name="Ladd B."/>
            <person name="Jarett J.K."/>
            <person name="Geller-Mcgrath D.E."/>
            <person name="Sieber C.M.K."/>
            <person name="Emerson J.B."/>
            <person name="Anantharaman K."/>
            <person name="Thomas B.C."/>
            <person name="Malmstrom R."/>
            <person name="Stieglmeier M."/>
            <person name="Klingl A."/>
            <person name="Woyke T."/>
            <person name="Ryan C.M."/>
            <person name="Banfield J.F."/>
        </authorList>
    </citation>
    <scope>NUCLEOTIDE SEQUENCE [LARGE SCALE GENOMIC DNA]</scope>
</reference>
<dbReference type="InterPro" id="IPR023803">
    <property type="entry name" value="Ribosomal_bS16_dom_sf"/>
</dbReference>
<dbReference type="GO" id="GO:0006412">
    <property type="term" value="P:translation"/>
    <property type="evidence" value="ECO:0007669"/>
    <property type="project" value="InterPro"/>
</dbReference>
<dbReference type="GO" id="GO:0005737">
    <property type="term" value="C:cytoplasm"/>
    <property type="evidence" value="ECO:0007669"/>
    <property type="project" value="UniProtKB-ARBA"/>
</dbReference>
<sequence>FGILYYFMLSIRLHKVGKKNQPYYRLVVCEKKTSAQGKYLELLGSYNPRSKEIKLEKERILHWLKNGAQPSATVNNMLIKQGMVKGAKQKVWYNHEKDEAKKAEEAIKVAATAILQAPAEVKPEV</sequence>
<dbReference type="HAMAP" id="MF_00385">
    <property type="entry name" value="Ribosomal_bS16"/>
    <property type="match status" value="1"/>
</dbReference>
<dbReference type="NCBIfam" id="TIGR00002">
    <property type="entry name" value="S16"/>
    <property type="match status" value="1"/>
</dbReference>
<keyword evidence="1 4" id="KW-0689">Ribosomal protein</keyword>
<dbReference type="Proteomes" id="UP000228775">
    <property type="component" value="Unassembled WGS sequence"/>
</dbReference>
<dbReference type="PANTHER" id="PTHR12919:SF20">
    <property type="entry name" value="SMALL RIBOSOMAL SUBUNIT PROTEIN BS16M"/>
    <property type="match status" value="1"/>
</dbReference>
<evidence type="ECO:0000256" key="2">
    <source>
        <dbReference type="ARBA" id="ARBA00023274"/>
    </source>
</evidence>
<name>A0A2M7AWH2_9BACT</name>
<dbReference type="Gene3D" id="3.30.1320.10">
    <property type="match status" value="1"/>
</dbReference>
<comment type="caution">
    <text evidence="4">The sequence shown here is derived from an EMBL/GenBank/DDBJ whole genome shotgun (WGS) entry which is preliminary data.</text>
</comment>
<evidence type="ECO:0000256" key="1">
    <source>
        <dbReference type="ARBA" id="ARBA00022980"/>
    </source>
</evidence>
<dbReference type="InterPro" id="IPR000307">
    <property type="entry name" value="Ribosomal_bS16"/>
</dbReference>
<dbReference type="Pfam" id="PF00886">
    <property type="entry name" value="Ribosomal_S16"/>
    <property type="match status" value="1"/>
</dbReference>
<dbReference type="PANTHER" id="PTHR12919">
    <property type="entry name" value="30S RIBOSOMAL PROTEIN S16"/>
    <property type="match status" value="1"/>
</dbReference>
<evidence type="ECO:0000313" key="5">
    <source>
        <dbReference type="Proteomes" id="UP000228775"/>
    </source>
</evidence>
<dbReference type="EMBL" id="PEVY01000070">
    <property type="protein sequence ID" value="PIU74946.1"/>
    <property type="molecule type" value="Genomic_DNA"/>
</dbReference>
<feature type="non-terminal residue" evidence="4">
    <location>
        <position position="1"/>
    </location>
</feature>
<evidence type="ECO:0000313" key="4">
    <source>
        <dbReference type="EMBL" id="PIU74946.1"/>
    </source>
</evidence>
<dbReference type="SUPFAM" id="SSF54565">
    <property type="entry name" value="Ribosomal protein S16"/>
    <property type="match status" value="1"/>
</dbReference>
<proteinExistence type="inferred from homology"/>
<protein>
    <recommendedName>
        <fullName evidence="3">30S ribosomal protein S16</fullName>
    </recommendedName>
</protein>
<dbReference type="GO" id="GO:0003735">
    <property type="term" value="F:structural constituent of ribosome"/>
    <property type="evidence" value="ECO:0007669"/>
    <property type="project" value="InterPro"/>
</dbReference>
<dbReference type="GO" id="GO:0015935">
    <property type="term" value="C:small ribosomal subunit"/>
    <property type="evidence" value="ECO:0007669"/>
    <property type="project" value="TreeGrafter"/>
</dbReference>
<keyword evidence="2" id="KW-0687">Ribonucleoprotein</keyword>
<accession>A0A2M7AWH2</accession>
<dbReference type="AlphaFoldDB" id="A0A2M7AWH2"/>
<evidence type="ECO:0000256" key="3">
    <source>
        <dbReference type="ARBA" id="ARBA00035310"/>
    </source>
</evidence>
<organism evidence="4 5">
    <name type="scientific">Candidatus Portnoybacteria bacterium CG06_land_8_20_14_3_00_39_12</name>
    <dbReference type="NCBI Taxonomy" id="1974809"/>
    <lineage>
        <taxon>Bacteria</taxon>
        <taxon>Candidatus Portnoyibacteriota</taxon>
    </lineage>
</organism>